<evidence type="ECO:0000256" key="10">
    <source>
        <dbReference type="ARBA" id="ARBA00023136"/>
    </source>
</evidence>
<evidence type="ECO:0000256" key="12">
    <source>
        <dbReference type="ARBA" id="ARBA00024169"/>
    </source>
</evidence>
<dbReference type="Pfam" id="PF06736">
    <property type="entry name" value="TMEM175"/>
    <property type="match status" value="1"/>
</dbReference>
<keyword evidence="4" id="KW-0633">Potassium transport</keyword>
<evidence type="ECO:0000256" key="18">
    <source>
        <dbReference type="SAM" id="Phobius"/>
    </source>
</evidence>
<keyword evidence="7" id="KW-0630">Potassium</keyword>
<evidence type="ECO:0000256" key="13">
    <source>
        <dbReference type="ARBA" id="ARBA00030477"/>
    </source>
</evidence>
<name>A0A2J8K726_PANTR</name>
<proteinExistence type="inferred from homology"/>
<dbReference type="PANTHER" id="PTHR31462:SF5">
    <property type="entry name" value="ENDOSOMAL_LYSOSOMAL PROTON CHANNEL TMEM175"/>
    <property type="match status" value="1"/>
</dbReference>
<keyword evidence="10 18" id="KW-0472">Membrane</keyword>
<comment type="subcellular location">
    <subcellularLocation>
        <location evidence="1">Membrane</location>
        <topology evidence="1">Multi-pass membrane protein</topology>
    </subcellularLocation>
</comment>
<evidence type="ECO:0000256" key="2">
    <source>
        <dbReference type="ARBA" id="ARBA00006920"/>
    </source>
</evidence>
<feature type="transmembrane region" description="Helical" evidence="18">
    <location>
        <begin position="65"/>
        <end position="86"/>
    </location>
</feature>
<dbReference type="GO" id="GO:0016020">
    <property type="term" value="C:membrane"/>
    <property type="evidence" value="ECO:0007669"/>
    <property type="project" value="UniProtKB-SubCell"/>
</dbReference>
<keyword evidence="9" id="KW-0406">Ion transport</keyword>
<evidence type="ECO:0000313" key="19">
    <source>
        <dbReference type="EMBL" id="PNI30792.1"/>
    </source>
</evidence>
<organism evidence="19 20">
    <name type="scientific">Pan troglodytes</name>
    <name type="common">Chimpanzee</name>
    <dbReference type="NCBI Taxonomy" id="9598"/>
    <lineage>
        <taxon>Eukaryota</taxon>
        <taxon>Metazoa</taxon>
        <taxon>Chordata</taxon>
        <taxon>Craniata</taxon>
        <taxon>Vertebrata</taxon>
        <taxon>Euteleostomi</taxon>
        <taxon>Mammalia</taxon>
        <taxon>Eutheria</taxon>
        <taxon>Euarchontoglires</taxon>
        <taxon>Primates</taxon>
        <taxon>Haplorrhini</taxon>
        <taxon>Catarrhini</taxon>
        <taxon>Hominidae</taxon>
        <taxon>Pan</taxon>
    </lineage>
</organism>
<evidence type="ECO:0000256" key="1">
    <source>
        <dbReference type="ARBA" id="ARBA00004141"/>
    </source>
</evidence>
<accession>A0A2J8K726</accession>
<evidence type="ECO:0000256" key="8">
    <source>
        <dbReference type="ARBA" id="ARBA00022989"/>
    </source>
</evidence>
<dbReference type="AlphaFoldDB" id="A0A2J8K726"/>
<evidence type="ECO:0000256" key="7">
    <source>
        <dbReference type="ARBA" id="ARBA00022958"/>
    </source>
</evidence>
<evidence type="ECO:0000256" key="5">
    <source>
        <dbReference type="ARBA" id="ARBA00022692"/>
    </source>
</evidence>
<dbReference type="GO" id="GO:0015252">
    <property type="term" value="F:proton channel activity"/>
    <property type="evidence" value="ECO:0007669"/>
    <property type="project" value="InterPro"/>
</dbReference>
<dbReference type="InterPro" id="IPR010617">
    <property type="entry name" value="TMEM175-like"/>
</dbReference>
<keyword evidence="5 18" id="KW-0812">Transmembrane</keyword>
<dbReference type="Proteomes" id="UP000236370">
    <property type="component" value="Unassembled WGS sequence"/>
</dbReference>
<keyword evidence="3" id="KW-0813">Transport</keyword>
<feature type="transmembrane region" description="Helical" evidence="18">
    <location>
        <begin position="98"/>
        <end position="120"/>
    </location>
</feature>
<feature type="non-terminal residue" evidence="19">
    <location>
        <position position="179"/>
    </location>
</feature>
<evidence type="ECO:0000313" key="20">
    <source>
        <dbReference type="Proteomes" id="UP000236370"/>
    </source>
</evidence>
<keyword evidence="11" id="KW-0407">Ion channel</keyword>
<evidence type="ECO:0000256" key="17">
    <source>
        <dbReference type="SAM" id="MobiDB-lite"/>
    </source>
</evidence>
<comment type="catalytic activity">
    <reaction evidence="12">
        <text>H(+)(in) = H(+)(out)</text>
        <dbReference type="Rhea" id="RHEA:34979"/>
        <dbReference type="ChEBI" id="CHEBI:15378"/>
    </reaction>
</comment>
<evidence type="ECO:0000256" key="16">
    <source>
        <dbReference type="ARBA" id="ARBA00044317"/>
    </source>
</evidence>
<protein>
    <recommendedName>
        <fullName evidence="15">Endosomal/lysosomal proton channel TMEM175</fullName>
    </recommendedName>
    <alternativeName>
        <fullName evidence="16">Potassium channel TMEM175</fullName>
    </alternativeName>
    <alternativeName>
        <fullName evidence="13">Transmembrane protein 175</fullName>
    </alternativeName>
</protein>
<evidence type="ECO:0000256" key="14">
    <source>
        <dbReference type="ARBA" id="ARBA00034430"/>
    </source>
</evidence>
<keyword evidence="8 18" id="KW-1133">Transmembrane helix</keyword>
<feature type="region of interest" description="Disordered" evidence="17">
    <location>
        <begin position="1"/>
        <end position="27"/>
    </location>
</feature>
<feature type="transmembrane region" description="Helical" evidence="18">
    <location>
        <begin position="126"/>
        <end position="151"/>
    </location>
</feature>
<comment type="catalytic activity">
    <reaction evidence="14">
        <text>K(+)(in) = K(+)(out)</text>
        <dbReference type="Rhea" id="RHEA:29463"/>
        <dbReference type="ChEBI" id="CHEBI:29103"/>
    </reaction>
</comment>
<evidence type="ECO:0000256" key="6">
    <source>
        <dbReference type="ARBA" id="ARBA00022826"/>
    </source>
</evidence>
<dbReference type="EMBL" id="NBAG03000389">
    <property type="protein sequence ID" value="PNI30792.1"/>
    <property type="molecule type" value="Genomic_DNA"/>
</dbReference>
<reference evidence="19 20" key="1">
    <citation type="submission" date="2017-12" db="EMBL/GenBank/DDBJ databases">
        <title>High-resolution comparative analysis of great ape genomes.</title>
        <authorList>
            <person name="Pollen A."/>
            <person name="Hastie A."/>
            <person name="Hormozdiari F."/>
            <person name="Dougherty M."/>
            <person name="Liu R."/>
            <person name="Chaisson M."/>
            <person name="Hoppe E."/>
            <person name="Hill C."/>
            <person name="Pang A."/>
            <person name="Hillier L."/>
            <person name="Baker C."/>
            <person name="Armstrong J."/>
            <person name="Shendure J."/>
            <person name="Paten B."/>
            <person name="Wilson R."/>
            <person name="Chao H."/>
            <person name="Schneider V."/>
            <person name="Ventura M."/>
            <person name="Kronenberg Z."/>
            <person name="Murali S."/>
            <person name="Gordon D."/>
            <person name="Cantsilieris S."/>
            <person name="Munson K."/>
            <person name="Nelson B."/>
            <person name="Raja A."/>
            <person name="Underwood J."/>
            <person name="Diekhans M."/>
            <person name="Fiddes I."/>
            <person name="Haussler D."/>
            <person name="Eichler E."/>
        </authorList>
    </citation>
    <scope>NUCLEOTIDE SEQUENCE [LARGE SCALE GENOMIC DNA]</scope>
    <source>
        <strain evidence="19">Yerkes chimp pedigree #C0471</strain>
    </source>
</reference>
<gene>
    <name evidence="19" type="ORF">CK820_G0041100</name>
</gene>
<comment type="similarity">
    <text evidence="2">Belongs to the TMEM175 family.</text>
</comment>
<sequence length="179" mass="19897">MSQPRTPEQALDTPGDCPPGRRDEDAGEGIQCSQRMLSFSDALLSIIATVMQFDRSVQRLLATRIAVYLMTFLIVTVAWAAHTRLFQVVGKTDDTLALLNLACMMTITFLPYTFSLMVTFPDVPLGIFLFCVCVIAIGVVQALIVGYAFHFPHLLSPQIRRSAHRALYRRHVLGIVLQG</sequence>
<comment type="caution">
    <text evidence="19">The sequence shown here is derived from an EMBL/GenBank/DDBJ whole genome shotgun (WGS) entry which is preliminary data.</text>
</comment>
<evidence type="ECO:0000256" key="15">
    <source>
        <dbReference type="ARBA" id="ARBA00034544"/>
    </source>
</evidence>
<dbReference type="GO" id="GO:0005267">
    <property type="term" value="F:potassium channel activity"/>
    <property type="evidence" value="ECO:0007669"/>
    <property type="project" value="UniProtKB-KW"/>
</dbReference>
<dbReference type="PANTHER" id="PTHR31462">
    <property type="entry name" value="ENDOSOMAL/LYSOSOMAL POTASSIUM CHANNEL TMEM175"/>
    <property type="match status" value="1"/>
</dbReference>
<evidence type="ECO:0000256" key="4">
    <source>
        <dbReference type="ARBA" id="ARBA00022538"/>
    </source>
</evidence>
<evidence type="ECO:0000256" key="9">
    <source>
        <dbReference type="ARBA" id="ARBA00023065"/>
    </source>
</evidence>
<evidence type="ECO:0000256" key="3">
    <source>
        <dbReference type="ARBA" id="ARBA00022448"/>
    </source>
</evidence>
<keyword evidence="6" id="KW-0631">Potassium channel</keyword>
<evidence type="ECO:0000256" key="11">
    <source>
        <dbReference type="ARBA" id="ARBA00023303"/>
    </source>
</evidence>